<dbReference type="EMBL" id="JACHXJ010000002">
    <property type="protein sequence ID" value="MBB3128662.1"/>
    <property type="molecule type" value="Genomic_DNA"/>
</dbReference>
<gene>
    <name evidence="2" type="ORF">FHS19_003316</name>
</gene>
<dbReference type="Proteomes" id="UP000517523">
    <property type="component" value="Unassembled WGS sequence"/>
</dbReference>
<evidence type="ECO:0000313" key="2">
    <source>
        <dbReference type="EMBL" id="MBB3128662.1"/>
    </source>
</evidence>
<dbReference type="PANTHER" id="PTHR35010">
    <property type="entry name" value="BLL4672 PROTEIN-RELATED"/>
    <property type="match status" value="1"/>
</dbReference>
<feature type="domain" description="MmyB-like transcription regulator ligand binding" evidence="1">
    <location>
        <begin position="2"/>
        <end position="141"/>
    </location>
</feature>
<evidence type="ECO:0000259" key="1">
    <source>
        <dbReference type="Pfam" id="PF17765"/>
    </source>
</evidence>
<dbReference type="Gene3D" id="3.30.450.180">
    <property type="match status" value="1"/>
</dbReference>
<evidence type="ECO:0000313" key="3">
    <source>
        <dbReference type="Proteomes" id="UP000517523"/>
    </source>
</evidence>
<name>A0A839TPM2_9BACL</name>
<dbReference type="Pfam" id="PF17765">
    <property type="entry name" value="MLTR_LBD"/>
    <property type="match status" value="1"/>
</dbReference>
<comment type="caution">
    <text evidence="2">The sequence shown here is derived from an EMBL/GenBank/DDBJ whole genome shotgun (WGS) entry which is preliminary data.</text>
</comment>
<organism evidence="2 3">
    <name type="scientific">Paenibacillus rhizosphaerae</name>
    <dbReference type="NCBI Taxonomy" id="297318"/>
    <lineage>
        <taxon>Bacteria</taxon>
        <taxon>Bacillati</taxon>
        <taxon>Bacillota</taxon>
        <taxon>Bacilli</taxon>
        <taxon>Bacillales</taxon>
        <taxon>Paenibacillaceae</taxon>
        <taxon>Paenibacillus</taxon>
    </lineage>
</organism>
<accession>A0A839TPM2</accession>
<reference evidence="2 3" key="1">
    <citation type="submission" date="2020-08" db="EMBL/GenBank/DDBJ databases">
        <title>Genomic Encyclopedia of Type Strains, Phase III (KMG-III): the genomes of soil and plant-associated and newly described type strains.</title>
        <authorList>
            <person name="Whitman W."/>
        </authorList>
    </citation>
    <scope>NUCLEOTIDE SEQUENCE [LARGE SCALE GENOMIC DNA]</scope>
    <source>
        <strain evidence="2 3">CECT 5831</strain>
    </source>
</reference>
<proteinExistence type="predicted"/>
<dbReference type="RefSeq" id="WP_312887240.1">
    <property type="nucleotide sequence ID" value="NZ_JACHXJ010000002.1"/>
</dbReference>
<dbReference type="InterPro" id="IPR041413">
    <property type="entry name" value="MLTR_LBD"/>
</dbReference>
<dbReference type="AlphaFoldDB" id="A0A839TPM2"/>
<protein>
    <recommendedName>
        <fullName evidence="1">MmyB-like transcription regulator ligand binding domain-containing protein</fullName>
    </recommendedName>
</protein>
<sequence length="159" mass="18370">MAWNRIACDVLTDYSAIPSGRREALRLLFQDPEFRTKTFNWEHVSKVSLSFFRKTYDRFARLPWYSKLVADIRKGSPEFAERWSLHEVADKNGLQIEIHRSEMGRLQFEMITFNQINDQEHLMSCIYAPVPGTGTLEKMLEASGAGPVPSASWLNPDRC</sequence>